<evidence type="ECO:0000256" key="10">
    <source>
        <dbReference type="ARBA" id="ARBA00023303"/>
    </source>
</evidence>
<accession>A0AAE0BW17</accession>
<dbReference type="PANTHER" id="PTHR11537">
    <property type="entry name" value="VOLTAGE-GATED POTASSIUM CHANNEL"/>
    <property type="match status" value="1"/>
</dbReference>
<organism evidence="14 15">
    <name type="scientific">Cymbomonas tetramitiformis</name>
    <dbReference type="NCBI Taxonomy" id="36881"/>
    <lineage>
        <taxon>Eukaryota</taxon>
        <taxon>Viridiplantae</taxon>
        <taxon>Chlorophyta</taxon>
        <taxon>Pyramimonadophyceae</taxon>
        <taxon>Pyramimonadales</taxon>
        <taxon>Pyramimonadaceae</taxon>
        <taxon>Cymbomonas</taxon>
    </lineage>
</organism>
<keyword evidence="3" id="KW-0633">Potassium transport</keyword>
<evidence type="ECO:0000313" key="14">
    <source>
        <dbReference type="EMBL" id="KAK3243119.1"/>
    </source>
</evidence>
<feature type="region of interest" description="Disordered" evidence="11">
    <location>
        <begin position="294"/>
        <end position="313"/>
    </location>
</feature>
<keyword evidence="8" id="KW-0406">Ion transport</keyword>
<evidence type="ECO:0000259" key="13">
    <source>
        <dbReference type="Pfam" id="PF00520"/>
    </source>
</evidence>
<feature type="non-terminal residue" evidence="14">
    <location>
        <position position="1"/>
    </location>
</feature>
<dbReference type="Pfam" id="PF00520">
    <property type="entry name" value="Ion_trans"/>
    <property type="match status" value="1"/>
</dbReference>
<feature type="transmembrane region" description="Helical" evidence="12">
    <location>
        <begin position="200"/>
        <end position="221"/>
    </location>
</feature>
<keyword evidence="10" id="KW-0407">Ion channel</keyword>
<evidence type="ECO:0000256" key="5">
    <source>
        <dbReference type="ARBA" id="ARBA00022826"/>
    </source>
</evidence>
<dbReference type="EMBL" id="LGRX02033084">
    <property type="protein sequence ID" value="KAK3243119.1"/>
    <property type="molecule type" value="Genomic_DNA"/>
</dbReference>
<keyword evidence="15" id="KW-1185">Reference proteome</keyword>
<evidence type="ECO:0000256" key="2">
    <source>
        <dbReference type="ARBA" id="ARBA00022448"/>
    </source>
</evidence>
<feature type="region of interest" description="Disordered" evidence="11">
    <location>
        <begin position="40"/>
        <end position="66"/>
    </location>
</feature>
<keyword evidence="7 12" id="KW-1133">Transmembrane helix</keyword>
<dbReference type="Gene3D" id="1.10.287.70">
    <property type="match status" value="1"/>
</dbReference>
<dbReference type="Proteomes" id="UP001190700">
    <property type="component" value="Unassembled WGS sequence"/>
</dbReference>
<evidence type="ECO:0000256" key="7">
    <source>
        <dbReference type="ARBA" id="ARBA00022989"/>
    </source>
</evidence>
<evidence type="ECO:0000256" key="6">
    <source>
        <dbReference type="ARBA" id="ARBA00022958"/>
    </source>
</evidence>
<dbReference type="GO" id="GO:0008076">
    <property type="term" value="C:voltage-gated potassium channel complex"/>
    <property type="evidence" value="ECO:0007669"/>
    <property type="project" value="InterPro"/>
</dbReference>
<protein>
    <recommendedName>
        <fullName evidence="13">Ion transport domain-containing protein</fullName>
    </recommendedName>
</protein>
<evidence type="ECO:0000256" key="9">
    <source>
        <dbReference type="ARBA" id="ARBA00023136"/>
    </source>
</evidence>
<feature type="domain" description="Ion transport" evidence="13">
    <location>
        <begin position="71"/>
        <end position="230"/>
    </location>
</feature>
<evidence type="ECO:0000256" key="3">
    <source>
        <dbReference type="ARBA" id="ARBA00022538"/>
    </source>
</evidence>
<dbReference type="GO" id="GO:0001508">
    <property type="term" value="P:action potential"/>
    <property type="evidence" value="ECO:0007669"/>
    <property type="project" value="TreeGrafter"/>
</dbReference>
<comment type="caution">
    <text evidence="14">The sequence shown here is derived from an EMBL/GenBank/DDBJ whole genome shotgun (WGS) entry which is preliminary data.</text>
</comment>
<sequence>LEAVACGLTCSRLWLVGWLLTDARDAQLVISTRARQSQRIARKKASPTEAQSAEFHRQDSPPLKEAPVSRESISVLTKTMTRSAKPLFILVFLTSIAMVVFAAIIYYCERGEYDETLQVWMRRYGYRCSYECTAVDANCPAVGAIASQDTEFRSGKKETCVALYEQTPFESIPASCWWALVTMTTVGYGDMYPITPQGRFVGAMTMMFGILVIALPVTVIGSNFTAIYEKLATSIVDVEAEAAEEYKFGTMDVHDQIVKIQDQTKLMMTRLIATRHFKEDPFIKVRDDGTEGIDALTSPTASTRSLERRSIDR</sequence>
<reference evidence="14 15" key="1">
    <citation type="journal article" date="2015" name="Genome Biol. Evol.">
        <title>Comparative Genomics of a Bacterivorous Green Alga Reveals Evolutionary Causalities and Consequences of Phago-Mixotrophic Mode of Nutrition.</title>
        <authorList>
            <person name="Burns J.A."/>
            <person name="Paasch A."/>
            <person name="Narechania A."/>
            <person name="Kim E."/>
        </authorList>
    </citation>
    <scope>NUCLEOTIDE SEQUENCE [LARGE SCALE GENOMIC DNA]</scope>
    <source>
        <strain evidence="14 15">PLY_AMNH</strain>
    </source>
</reference>
<proteinExistence type="predicted"/>
<keyword evidence="4 12" id="KW-0812">Transmembrane</keyword>
<evidence type="ECO:0000256" key="8">
    <source>
        <dbReference type="ARBA" id="ARBA00023065"/>
    </source>
</evidence>
<feature type="transmembrane region" description="Helical" evidence="12">
    <location>
        <begin position="87"/>
        <end position="107"/>
    </location>
</feature>
<comment type="subcellular location">
    <subcellularLocation>
        <location evidence="1">Membrane</location>
        <topology evidence="1">Multi-pass membrane protein</topology>
    </subcellularLocation>
</comment>
<evidence type="ECO:0000256" key="4">
    <source>
        <dbReference type="ARBA" id="ARBA00022692"/>
    </source>
</evidence>
<evidence type="ECO:0000256" key="11">
    <source>
        <dbReference type="SAM" id="MobiDB-lite"/>
    </source>
</evidence>
<keyword evidence="5" id="KW-0631">Potassium channel</keyword>
<evidence type="ECO:0000256" key="12">
    <source>
        <dbReference type="SAM" id="Phobius"/>
    </source>
</evidence>
<gene>
    <name evidence="14" type="ORF">CYMTET_47200</name>
</gene>
<evidence type="ECO:0000256" key="1">
    <source>
        <dbReference type="ARBA" id="ARBA00004141"/>
    </source>
</evidence>
<keyword evidence="6" id="KW-0630">Potassium</keyword>
<dbReference type="PANTHER" id="PTHR11537:SF254">
    <property type="entry name" value="POTASSIUM VOLTAGE-GATED CHANNEL PROTEIN SHAB"/>
    <property type="match status" value="1"/>
</dbReference>
<dbReference type="AlphaFoldDB" id="A0AAE0BW17"/>
<dbReference type="GO" id="GO:0005249">
    <property type="term" value="F:voltage-gated potassium channel activity"/>
    <property type="evidence" value="ECO:0007669"/>
    <property type="project" value="InterPro"/>
</dbReference>
<keyword evidence="9 12" id="KW-0472">Membrane</keyword>
<dbReference type="SUPFAM" id="SSF81324">
    <property type="entry name" value="Voltage-gated potassium channels"/>
    <property type="match status" value="1"/>
</dbReference>
<keyword evidence="2" id="KW-0813">Transport</keyword>
<name>A0AAE0BW17_9CHLO</name>
<evidence type="ECO:0000313" key="15">
    <source>
        <dbReference type="Proteomes" id="UP001190700"/>
    </source>
</evidence>
<dbReference type="InterPro" id="IPR028325">
    <property type="entry name" value="VG_K_chnl"/>
</dbReference>
<dbReference type="InterPro" id="IPR005821">
    <property type="entry name" value="Ion_trans_dom"/>
</dbReference>